<dbReference type="Proteomes" id="UP000249789">
    <property type="component" value="Unassembled WGS sequence"/>
</dbReference>
<sequence length="64" mass="7229">MSLAKPVPGLIFFIVIMATPIINHAQSPPSQLNMHAFDYVIFTGLNCSVNRLFLCMPLKYQFDL</sequence>
<accession>A0A8G1RIU6</accession>
<evidence type="ECO:0000313" key="3">
    <source>
        <dbReference type="Proteomes" id="UP000249789"/>
    </source>
</evidence>
<organism evidence="2 3">
    <name type="scientific">Aspergillus fijiensis CBS 313.89</name>
    <dbReference type="NCBI Taxonomy" id="1448319"/>
    <lineage>
        <taxon>Eukaryota</taxon>
        <taxon>Fungi</taxon>
        <taxon>Dikarya</taxon>
        <taxon>Ascomycota</taxon>
        <taxon>Pezizomycotina</taxon>
        <taxon>Eurotiomycetes</taxon>
        <taxon>Eurotiomycetidae</taxon>
        <taxon>Eurotiales</taxon>
        <taxon>Aspergillaceae</taxon>
        <taxon>Aspergillus</taxon>
    </lineage>
</organism>
<feature type="transmembrane region" description="Helical" evidence="1">
    <location>
        <begin position="6"/>
        <end position="25"/>
    </location>
</feature>
<keyword evidence="3" id="KW-1185">Reference proteome</keyword>
<keyword evidence="1" id="KW-0812">Transmembrane</keyword>
<proteinExistence type="predicted"/>
<dbReference type="AlphaFoldDB" id="A0A8G1RIU6"/>
<evidence type="ECO:0000256" key="1">
    <source>
        <dbReference type="SAM" id="Phobius"/>
    </source>
</evidence>
<reference evidence="2 3" key="1">
    <citation type="submission" date="2018-02" db="EMBL/GenBank/DDBJ databases">
        <title>The genomes of Aspergillus section Nigri reveals drivers in fungal speciation.</title>
        <authorList>
            <consortium name="DOE Joint Genome Institute"/>
            <person name="Vesth T.C."/>
            <person name="Nybo J."/>
            <person name="Theobald S."/>
            <person name="Brandl J."/>
            <person name="Frisvad J.C."/>
            <person name="Nielsen K.F."/>
            <person name="Lyhne E.K."/>
            <person name="Kogle M.E."/>
            <person name="Kuo A."/>
            <person name="Riley R."/>
            <person name="Clum A."/>
            <person name="Nolan M."/>
            <person name="Lipzen A."/>
            <person name="Salamov A."/>
            <person name="Henrissat B."/>
            <person name="Wiebenga A."/>
            <person name="De vries R.P."/>
            <person name="Grigoriev I.V."/>
            <person name="Mortensen U.H."/>
            <person name="Andersen M.R."/>
            <person name="Baker S.E."/>
        </authorList>
    </citation>
    <scope>NUCLEOTIDE SEQUENCE [LARGE SCALE GENOMIC DNA]</scope>
    <source>
        <strain evidence="2 3">CBS 313.89</strain>
    </source>
</reference>
<keyword evidence="1" id="KW-1133">Transmembrane helix</keyword>
<gene>
    <name evidence="2" type="ORF">BO72DRAFT_453889</name>
</gene>
<evidence type="ECO:0000313" key="2">
    <source>
        <dbReference type="EMBL" id="RAK71226.1"/>
    </source>
</evidence>
<keyword evidence="1" id="KW-0472">Membrane</keyword>
<name>A0A8G1RIU6_9EURO</name>
<dbReference type="RefSeq" id="XP_040795238.1">
    <property type="nucleotide sequence ID" value="XM_040946088.1"/>
</dbReference>
<dbReference type="GeneID" id="63863421"/>
<dbReference type="EMBL" id="KZ824729">
    <property type="protein sequence ID" value="RAK71226.1"/>
    <property type="molecule type" value="Genomic_DNA"/>
</dbReference>
<protein>
    <submittedName>
        <fullName evidence="2">Uncharacterized protein</fullName>
    </submittedName>
</protein>
<dbReference type="VEuPathDB" id="FungiDB:BO72DRAFT_453889"/>